<dbReference type="GO" id="GO:0000981">
    <property type="term" value="F:DNA-binding transcription factor activity, RNA polymerase II-specific"/>
    <property type="evidence" value="ECO:0007669"/>
    <property type="project" value="InterPro"/>
</dbReference>
<dbReference type="InterPro" id="IPR036864">
    <property type="entry name" value="Zn2-C6_fun-type_DNA-bd_sf"/>
</dbReference>
<dbReference type="Gene3D" id="4.10.240.10">
    <property type="entry name" value="Zn(2)-C6 fungal-type DNA-binding domain"/>
    <property type="match status" value="1"/>
</dbReference>
<dbReference type="OrthoDB" id="424974at2759"/>
<evidence type="ECO:0000256" key="4">
    <source>
        <dbReference type="SAM" id="MobiDB-lite"/>
    </source>
</evidence>
<dbReference type="EMBL" id="JAHFXF010000225">
    <property type="protein sequence ID" value="KAG9692553.1"/>
    <property type="molecule type" value="Genomic_DNA"/>
</dbReference>
<accession>A0A9P8EJC3</accession>
<evidence type="ECO:0000259" key="5">
    <source>
        <dbReference type="PROSITE" id="PS50048"/>
    </source>
</evidence>
<evidence type="ECO:0000313" key="7">
    <source>
        <dbReference type="Proteomes" id="UP000779574"/>
    </source>
</evidence>
<dbReference type="CDD" id="cd12148">
    <property type="entry name" value="fungal_TF_MHR"/>
    <property type="match status" value="1"/>
</dbReference>
<keyword evidence="2" id="KW-0479">Metal-binding</keyword>
<dbReference type="PANTHER" id="PTHR31001">
    <property type="entry name" value="UNCHARACTERIZED TRANSCRIPTIONAL REGULATORY PROTEIN"/>
    <property type="match status" value="1"/>
</dbReference>
<feature type="domain" description="Zn(2)-C6 fungal-type" evidence="5">
    <location>
        <begin position="21"/>
        <end position="49"/>
    </location>
</feature>
<feature type="non-terminal residue" evidence="6">
    <location>
        <position position="375"/>
    </location>
</feature>
<name>A0A9P8EJC3_AURME</name>
<dbReference type="PROSITE" id="PS50048">
    <property type="entry name" value="ZN2_CY6_FUNGAL_2"/>
    <property type="match status" value="1"/>
</dbReference>
<dbReference type="Pfam" id="PF00172">
    <property type="entry name" value="Zn_clus"/>
    <property type="match status" value="1"/>
</dbReference>
<dbReference type="PROSITE" id="PS00463">
    <property type="entry name" value="ZN2_CY6_FUNGAL_1"/>
    <property type="match status" value="1"/>
</dbReference>
<evidence type="ECO:0000313" key="6">
    <source>
        <dbReference type="EMBL" id="KAG9692553.1"/>
    </source>
</evidence>
<reference evidence="6" key="2">
    <citation type="submission" date="2021-08" db="EMBL/GenBank/DDBJ databases">
        <authorList>
            <person name="Gostincar C."/>
            <person name="Sun X."/>
            <person name="Song Z."/>
            <person name="Gunde-Cimerman N."/>
        </authorList>
    </citation>
    <scope>NUCLEOTIDE SEQUENCE</scope>
    <source>
        <strain evidence="6">EXF-9911</strain>
    </source>
</reference>
<dbReference type="InterPro" id="IPR001138">
    <property type="entry name" value="Zn2Cys6_DnaBD"/>
</dbReference>
<dbReference type="Pfam" id="PF04082">
    <property type="entry name" value="Fungal_trans"/>
    <property type="match status" value="1"/>
</dbReference>
<comment type="subcellular location">
    <subcellularLocation>
        <location evidence="1">Nucleus</location>
    </subcellularLocation>
</comment>
<reference evidence="6" key="1">
    <citation type="journal article" date="2021" name="J Fungi (Basel)">
        <title>Virulence traits and population genomics of the black yeast Aureobasidium melanogenum.</title>
        <authorList>
            <person name="Cernosa A."/>
            <person name="Sun X."/>
            <person name="Gostincar C."/>
            <person name="Fang C."/>
            <person name="Gunde-Cimerman N."/>
            <person name="Song Z."/>
        </authorList>
    </citation>
    <scope>NUCLEOTIDE SEQUENCE</scope>
    <source>
        <strain evidence="6">EXF-9911</strain>
    </source>
</reference>
<feature type="compositionally biased region" description="Low complexity" evidence="4">
    <location>
        <begin position="173"/>
        <end position="187"/>
    </location>
</feature>
<dbReference type="GO" id="GO:0005634">
    <property type="term" value="C:nucleus"/>
    <property type="evidence" value="ECO:0007669"/>
    <property type="project" value="UniProtKB-SubCell"/>
</dbReference>
<dbReference type="PANTHER" id="PTHR31001:SF85">
    <property type="entry name" value="ZN(II)2CYS6 TRANSCRIPTION FACTOR (EUROFUNG)"/>
    <property type="match status" value="1"/>
</dbReference>
<evidence type="ECO:0000256" key="1">
    <source>
        <dbReference type="ARBA" id="ARBA00004123"/>
    </source>
</evidence>
<feature type="region of interest" description="Disordered" evidence="4">
    <location>
        <begin position="89"/>
        <end position="132"/>
    </location>
</feature>
<keyword evidence="3" id="KW-0539">Nucleus</keyword>
<dbReference type="Proteomes" id="UP000779574">
    <property type="component" value="Unassembled WGS sequence"/>
</dbReference>
<evidence type="ECO:0000256" key="3">
    <source>
        <dbReference type="ARBA" id="ARBA00023242"/>
    </source>
</evidence>
<dbReference type="SMART" id="SM00066">
    <property type="entry name" value="GAL4"/>
    <property type="match status" value="1"/>
</dbReference>
<dbReference type="CDD" id="cd00067">
    <property type="entry name" value="GAL4"/>
    <property type="match status" value="1"/>
</dbReference>
<organism evidence="6 7">
    <name type="scientific">Aureobasidium melanogenum</name>
    <name type="common">Aureobasidium pullulans var. melanogenum</name>
    <dbReference type="NCBI Taxonomy" id="46634"/>
    <lineage>
        <taxon>Eukaryota</taxon>
        <taxon>Fungi</taxon>
        <taxon>Dikarya</taxon>
        <taxon>Ascomycota</taxon>
        <taxon>Pezizomycotina</taxon>
        <taxon>Dothideomycetes</taxon>
        <taxon>Dothideomycetidae</taxon>
        <taxon>Dothideales</taxon>
        <taxon>Saccotheciaceae</taxon>
        <taxon>Aureobasidium</taxon>
    </lineage>
</organism>
<feature type="region of interest" description="Disordered" evidence="4">
    <location>
        <begin position="158"/>
        <end position="188"/>
    </location>
</feature>
<gene>
    <name evidence="6" type="ORF">KCU76_g6617</name>
</gene>
<dbReference type="GO" id="GO:0003677">
    <property type="term" value="F:DNA binding"/>
    <property type="evidence" value="ECO:0007669"/>
    <property type="project" value="InterPro"/>
</dbReference>
<protein>
    <recommendedName>
        <fullName evidence="5">Zn(2)-C6 fungal-type domain-containing protein</fullName>
    </recommendedName>
</protein>
<evidence type="ECO:0000256" key="2">
    <source>
        <dbReference type="ARBA" id="ARBA00022723"/>
    </source>
</evidence>
<feature type="compositionally biased region" description="Polar residues" evidence="4">
    <location>
        <begin position="100"/>
        <end position="110"/>
    </location>
</feature>
<sequence length="375" mass="42047">MEEATVKRSAAPQSPAAVPLSCTLCRKRKIKCDKQNPCSNCVAAQKECVPVVRARSPRGRNGGRKGINSELRNRINRLEGLVQSLNSGLLPDNPNLDSAPINTHTNSDTQALPFPNPSSTKQQPYDSREATPDITRWPLGSTLWTQLAHELNDIHTVLDNEDDDDDRDEDIDSSPPSVPTDSSGTPGDLIFTSQTAIAPAVSNNDILEYIKIFRRNVDYILKFVHLPSFEKLLTAKEPYLGHPPDSPATQALIASAFYACICSISNSHCLFVFNKKREDLRNEWQQATFQCLAQVELVKRPSLVTLQALLLYIAAVRSHQDDQQSWMLISLAVRIAQSLQLHREESYNRLPWGQAEVRRRTWYTLKALDYQGAMD</sequence>
<dbReference type="SUPFAM" id="SSF57701">
    <property type="entry name" value="Zn2/Cys6 DNA-binding domain"/>
    <property type="match status" value="1"/>
</dbReference>
<feature type="compositionally biased region" description="Acidic residues" evidence="4">
    <location>
        <begin position="159"/>
        <end position="172"/>
    </location>
</feature>
<comment type="caution">
    <text evidence="6">The sequence shown here is derived from an EMBL/GenBank/DDBJ whole genome shotgun (WGS) entry which is preliminary data.</text>
</comment>
<dbReference type="AlphaFoldDB" id="A0A9P8EJC3"/>
<dbReference type="InterPro" id="IPR050613">
    <property type="entry name" value="Sec_Metabolite_Reg"/>
</dbReference>
<dbReference type="InterPro" id="IPR007219">
    <property type="entry name" value="XnlR_reg_dom"/>
</dbReference>
<proteinExistence type="predicted"/>
<dbReference type="GO" id="GO:0006351">
    <property type="term" value="P:DNA-templated transcription"/>
    <property type="evidence" value="ECO:0007669"/>
    <property type="project" value="InterPro"/>
</dbReference>
<dbReference type="GO" id="GO:0008270">
    <property type="term" value="F:zinc ion binding"/>
    <property type="evidence" value="ECO:0007669"/>
    <property type="project" value="InterPro"/>
</dbReference>